<dbReference type="RefSeq" id="WP_307263742.1">
    <property type="nucleotide sequence ID" value="NZ_JAUSVL010000001.1"/>
</dbReference>
<dbReference type="EMBL" id="JAUSVL010000001">
    <property type="protein sequence ID" value="MDQ0291242.1"/>
    <property type="molecule type" value="Genomic_DNA"/>
</dbReference>
<protein>
    <submittedName>
        <fullName evidence="1">Phosphoribosylaminoimidazolecarboxamide formyltransferase/IMP cyclohydrolase</fullName>
        <ecNumber evidence="1">2.1.2.3</ecNumber>
        <ecNumber evidence="1">3.5.4.10</ecNumber>
    </submittedName>
</protein>
<gene>
    <name evidence="1" type="ORF">J3R75_003349</name>
</gene>
<dbReference type="SMART" id="SM00798">
    <property type="entry name" value="AICARFT_IMPCHas"/>
    <property type="match status" value="1"/>
</dbReference>
<dbReference type="EC" id="3.5.4.10" evidence="1"/>
<name>A0AAE3VIM3_9BACT</name>
<dbReference type="GO" id="GO:0003937">
    <property type="term" value="F:IMP cyclohydrolase activity"/>
    <property type="evidence" value="ECO:0007669"/>
    <property type="project" value="UniProtKB-EC"/>
</dbReference>
<dbReference type="Pfam" id="PF01808">
    <property type="entry name" value="AICARFT_IMPCHas"/>
    <property type="match status" value="1"/>
</dbReference>
<proteinExistence type="predicted"/>
<organism evidence="1 2">
    <name type="scientific">Oligosphaera ethanolica</name>
    <dbReference type="NCBI Taxonomy" id="760260"/>
    <lineage>
        <taxon>Bacteria</taxon>
        <taxon>Pseudomonadati</taxon>
        <taxon>Lentisphaerota</taxon>
        <taxon>Oligosphaeria</taxon>
        <taxon>Oligosphaerales</taxon>
        <taxon>Oligosphaeraceae</taxon>
        <taxon>Oligosphaera</taxon>
    </lineage>
</organism>
<dbReference type="GO" id="GO:0006189">
    <property type="term" value="P:'de novo' IMP biosynthetic process"/>
    <property type="evidence" value="ECO:0007669"/>
    <property type="project" value="TreeGrafter"/>
</dbReference>
<dbReference type="Gene3D" id="3.40.140.20">
    <property type="match status" value="2"/>
</dbReference>
<dbReference type="EC" id="2.1.2.3" evidence="1"/>
<keyword evidence="2" id="KW-1185">Reference proteome</keyword>
<dbReference type="InterPro" id="IPR024051">
    <property type="entry name" value="AICAR_Tfase_dup_dom_sf"/>
</dbReference>
<sequence>MADDKLTRNTYLSKNAGNYPQEINILGKTLSKVDDLRYGTNPHQTAAFYKIAGKNNVIGDMKVLKTGKSGLSQTNLEDISFSLNIVKFFNCPACACMKHVNPCGAATGSPQDSLKDIYLKARDCDPRAAFGSVIAFNTCVDADTAAAIMESFVECVVAPAYSPEALAIFCNPDNKLNKHVRILECGDLSQLPKFIGDDIVGYQTFKVLADGSLVIADPLMTHVRSIADLKPASAENRNTGIVTSTVTASPAQLQDLLCAWYINISVRSNGVVIVKNGGTLAVGTGEQDRVGAVEQAIEKFKQKYAGKEVIHDAVMASDGFFPFPDGVEVAAKAGITAIIAPSGSLKDADVILRANELGVALYHAPERVFSHH</sequence>
<dbReference type="Proteomes" id="UP001238163">
    <property type="component" value="Unassembled WGS sequence"/>
</dbReference>
<keyword evidence="1" id="KW-0378">Hydrolase</keyword>
<dbReference type="PANTHER" id="PTHR11692">
    <property type="entry name" value="BIFUNCTIONAL PURINE BIOSYNTHESIS PROTEIN PURH"/>
    <property type="match status" value="1"/>
</dbReference>
<dbReference type="InterPro" id="IPR016193">
    <property type="entry name" value="Cytidine_deaminase-like"/>
</dbReference>
<dbReference type="InterPro" id="IPR002695">
    <property type="entry name" value="PurH-like"/>
</dbReference>
<dbReference type="GO" id="GO:0004643">
    <property type="term" value="F:phosphoribosylaminoimidazolecarboxamide formyltransferase activity"/>
    <property type="evidence" value="ECO:0007669"/>
    <property type="project" value="UniProtKB-EC"/>
</dbReference>
<reference evidence="1" key="1">
    <citation type="submission" date="2023-07" db="EMBL/GenBank/DDBJ databases">
        <title>Genomic Encyclopedia of Type Strains, Phase IV (KMG-IV): sequencing the most valuable type-strain genomes for metagenomic binning, comparative biology and taxonomic classification.</title>
        <authorList>
            <person name="Goeker M."/>
        </authorList>
    </citation>
    <scope>NUCLEOTIDE SEQUENCE</scope>
    <source>
        <strain evidence="1">DSM 24202</strain>
    </source>
</reference>
<evidence type="ECO:0000313" key="2">
    <source>
        <dbReference type="Proteomes" id="UP001238163"/>
    </source>
</evidence>
<dbReference type="AlphaFoldDB" id="A0AAE3VIM3"/>
<evidence type="ECO:0000313" key="1">
    <source>
        <dbReference type="EMBL" id="MDQ0291242.1"/>
    </source>
</evidence>
<accession>A0AAE3VIM3</accession>
<dbReference type="SUPFAM" id="SSF53927">
    <property type="entry name" value="Cytidine deaminase-like"/>
    <property type="match status" value="1"/>
</dbReference>
<keyword evidence="1" id="KW-0808">Transferase</keyword>
<dbReference type="PANTHER" id="PTHR11692:SF0">
    <property type="entry name" value="BIFUNCTIONAL PURINE BIOSYNTHESIS PROTEIN ATIC"/>
    <property type="match status" value="1"/>
</dbReference>
<comment type="caution">
    <text evidence="1">The sequence shown here is derived from an EMBL/GenBank/DDBJ whole genome shotgun (WGS) entry which is preliminary data.</text>
</comment>
<dbReference type="GO" id="GO:0005829">
    <property type="term" value="C:cytosol"/>
    <property type="evidence" value="ECO:0007669"/>
    <property type="project" value="TreeGrafter"/>
</dbReference>